<comment type="similarity">
    <text evidence="1">Belongs to the CEF1 family.</text>
</comment>
<feature type="domain" description="HTH myb-type" evidence="13">
    <location>
        <begin position="3"/>
        <end position="58"/>
    </location>
</feature>
<keyword evidence="4" id="KW-0677">Repeat</keyword>
<evidence type="ECO:0000259" key="12">
    <source>
        <dbReference type="PROSITE" id="PS50090"/>
    </source>
</evidence>
<comment type="caution">
    <text evidence="14">The sequence shown here is derived from an EMBL/GenBank/DDBJ whole genome shotgun (WGS) entry which is preliminary data.</text>
</comment>
<feature type="coiled-coil region" evidence="10">
    <location>
        <begin position="777"/>
        <end position="825"/>
    </location>
</feature>
<dbReference type="GO" id="GO:0000974">
    <property type="term" value="C:Prp19 complex"/>
    <property type="evidence" value="ECO:0007669"/>
    <property type="project" value="InterPro"/>
</dbReference>
<dbReference type="EMBL" id="JABCKV010000090">
    <property type="protein sequence ID" value="KAG5643904.1"/>
    <property type="molecule type" value="Genomic_DNA"/>
</dbReference>
<dbReference type="InterPro" id="IPR009057">
    <property type="entry name" value="Homeodomain-like_sf"/>
</dbReference>
<dbReference type="InterPro" id="IPR017930">
    <property type="entry name" value="Myb_dom"/>
</dbReference>
<evidence type="ECO:0000256" key="4">
    <source>
        <dbReference type="ARBA" id="ARBA00022737"/>
    </source>
</evidence>
<dbReference type="PROSITE" id="PS51294">
    <property type="entry name" value="HTH_MYB"/>
    <property type="match status" value="2"/>
</dbReference>
<evidence type="ECO:0000313" key="15">
    <source>
        <dbReference type="Proteomes" id="UP000775547"/>
    </source>
</evidence>
<feature type="domain" description="HTH myb-type" evidence="13">
    <location>
        <begin position="59"/>
        <end position="108"/>
    </location>
</feature>
<evidence type="ECO:0000256" key="1">
    <source>
        <dbReference type="ARBA" id="ARBA00010506"/>
    </source>
</evidence>
<keyword evidence="6" id="KW-0508">mRNA splicing</keyword>
<dbReference type="InterPro" id="IPR001005">
    <property type="entry name" value="SANT/Myb"/>
</dbReference>
<dbReference type="Proteomes" id="UP000775547">
    <property type="component" value="Unassembled WGS sequence"/>
</dbReference>
<dbReference type="OrthoDB" id="1410009at2759"/>
<feature type="compositionally biased region" description="Basic and acidic residues" evidence="11">
    <location>
        <begin position="129"/>
        <end position="152"/>
    </location>
</feature>
<evidence type="ECO:0000256" key="10">
    <source>
        <dbReference type="SAM" id="Coils"/>
    </source>
</evidence>
<keyword evidence="2" id="KW-0507">mRNA processing</keyword>
<gene>
    <name evidence="14" type="ORF">DXG03_009475</name>
</gene>
<dbReference type="InterPro" id="IPR047242">
    <property type="entry name" value="CDC5L/Cef1"/>
</dbReference>
<organism evidence="14 15">
    <name type="scientific">Asterophora parasitica</name>
    <dbReference type="NCBI Taxonomy" id="117018"/>
    <lineage>
        <taxon>Eukaryota</taxon>
        <taxon>Fungi</taxon>
        <taxon>Dikarya</taxon>
        <taxon>Basidiomycota</taxon>
        <taxon>Agaricomycotina</taxon>
        <taxon>Agaricomycetes</taxon>
        <taxon>Agaricomycetidae</taxon>
        <taxon>Agaricales</taxon>
        <taxon>Tricholomatineae</taxon>
        <taxon>Lyophyllaceae</taxon>
        <taxon>Asterophora</taxon>
    </lineage>
</organism>
<evidence type="ECO:0000256" key="6">
    <source>
        <dbReference type="ARBA" id="ARBA00023187"/>
    </source>
</evidence>
<feature type="region of interest" description="Disordered" evidence="11">
    <location>
        <begin position="252"/>
        <end position="292"/>
    </location>
</feature>
<dbReference type="SUPFAM" id="SSF46689">
    <property type="entry name" value="Homeodomain-like"/>
    <property type="match status" value="1"/>
</dbReference>
<dbReference type="PANTHER" id="PTHR45885:SF1">
    <property type="entry name" value="CELL DIVISION CYCLE 5-LIKE PROTEIN"/>
    <property type="match status" value="1"/>
</dbReference>
<evidence type="ECO:0000256" key="9">
    <source>
        <dbReference type="ARBA" id="ARBA00069095"/>
    </source>
</evidence>
<evidence type="ECO:0000259" key="13">
    <source>
        <dbReference type="PROSITE" id="PS51294"/>
    </source>
</evidence>
<name>A0A9P7KC90_9AGAR</name>
<evidence type="ECO:0000256" key="7">
    <source>
        <dbReference type="ARBA" id="ARBA00023242"/>
    </source>
</evidence>
<dbReference type="AlphaFoldDB" id="A0A9P7KC90"/>
<dbReference type="PANTHER" id="PTHR45885">
    <property type="entry name" value="CELL DIVISION CYCLE 5-LIKE PROTEIN"/>
    <property type="match status" value="1"/>
</dbReference>
<dbReference type="InterPro" id="IPR047240">
    <property type="entry name" value="SANT_CDC5L_II"/>
</dbReference>
<dbReference type="PROSITE" id="PS50090">
    <property type="entry name" value="MYB_LIKE"/>
    <property type="match status" value="2"/>
</dbReference>
<evidence type="ECO:0000313" key="14">
    <source>
        <dbReference type="EMBL" id="KAG5643904.1"/>
    </source>
</evidence>
<evidence type="ECO:0000256" key="8">
    <source>
        <dbReference type="ARBA" id="ARBA00034837"/>
    </source>
</evidence>
<feature type="region of interest" description="Disordered" evidence="11">
    <location>
        <begin position="111"/>
        <end position="159"/>
    </location>
</feature>
<dbReference type="FunFam" id="1.10.10.60:FF:000021">
    <property type="entry name" value="CDC5 cell division cycle 5-like"/>
    <property type="match status" value="1"/>
</dbReference>
<keyword evidence="5" id="KW-0238">DNA-binding</keyword>
<proteinExistence type="inferred from homology"/>
<dbReference type="InterPro" id="IPR021786">
    <property type="entry name" value="Cdc5p/Cef1_C"/>
</dbReference>
<keyword evidence="10" id="KW-0175">Coiled coil</keyword>
<reference evidence="14" key="1">
    <citation type="submission" date="2020-07" db="EMBL/GenBank/DDBJ databases">
        <authorList>
            <person name="Nieuwenhuis M."/>
            <person name="Van De Peppel L.J.J."/>
        </authorList>
    </citation>
    <scope>NUCLEOTIDE SEQUENCE</scope>
    <source>
        <strain evidence="14">AP01</strain>
        <tissue evidence="14">Mycelium</tissue>
    </source>
</reference>
<accession>A0A9P7KC90</accession>
<dbReference type="SMART" id="SM00717">
    <property type="entry name" value="SANT"/>
    <property type="match status" value="2"/>
</dbReference>
<protein>
    <recommendedName>
        <fullName evidence="8">Pre-mRNA-splicing factor CEF1</fullName>
    </recommendedName>
    <alternativeName>
        <fullName evidence="9">Pre-mRNA-splicing factor cef1</fullName>
    </alternativeName>
</protein>
<evidence type="ECO:0000256" key="3">
    <source>
        <dbReference type="ARBA" id="ARBA00022728"/>
    </source>
</evidence>
<dbReference type="CDD" id="cd11659">
    <property type="entry name" value="SANT_CDC5_II"/>
    <property type="match status" value="1"/>
</dbReference>
<feature type="domain" description="Myb-like" evidence="12">
    <location>
        <begin position="55"/>
        <end position="104"/>
    </location>
</feature>
<reference evidence="14" key="2">
    <citation type="submission" date="2021-10" db="EMBL/GenBank/DDBJ databases">
        <title>Phylogenomics reveals ancestral predisposition of the termite-cultivated fungus Termitomyces towards a domesticated lifestyle.</title>
        <authorList>
            <person name="Auxier B."/>
            <person name="Grum-Grzhimaylo A."/>
            <person name="Cardenas M.E."/>
            <person name="Lodge J.D."/>
            <person name="Laessoe T."/>
            <person name="Pedersen O."/>
            <person name="Smith M.E."/>
            <person name="Kuyper T.W."/>
            <person name="Franco-Molano E.A."/>
            <person name="Baroni T.J."/>
            <person name="Aanen D.K."/>
        </authorList>
    </citation>
    <scope>NUCLEOTIDE SEQUENCE</scope>
    <source>
        <strain evidence="14">AP01</strain>
        <tissue evidence="14">Mycelium</tissue>
    </source>
</reference>
<dbReference type="CDD" id="cd00167">
    <property type="entry name" value="SANT"/>
    <property type="match status" value="1"/>
</dbReference>
<dbReference type="Pfam" id="PF11831">
    <property type="entry name" value="Myb_Cef"/>
    <property type="match status" value="1"/>
</dbReference>
<evidence type="ECO:0000256" key="11">
    <source>
        <dbReference type="SAM" id="MobiDB-lite"/>
    </source>
</evidence>
<keyword evidence="3" id="KW-0747">Spliceosome</keyword>
<dbReference type="Pfam" id="PF13921">
    <property type="entry name" value="Myb_DNA-bind_6"/>
    <property type="match status" value="1"/>
</dbReference>
<feature type="region of interest" description="Disordered" evidence="11">
    <location>
        <begin position="395"/>
        <end position="438"/>
    </location>
</feature>
<evidence type="ECO:0000256" key="2">
    <source>
        <dbReference type="ARBA" id="ARBA00022664"/>
    </source>
</evidence>
<dbReference type="GO" id="GO:0003677">
    <property type="term" value="F:DNA binding"/>
    <property type="evidence" value="ECO:0007669"/>
    <property type="project" value="UniProtKB-KW"/>
</dbReference>
<feature type="domain" description="Myb-like" evidence="12">
    <location>
        <begin position="3"/>
        <end position="54"/>
    </location>
</feature>
<keyword evidence="15" id="KW-1185">Reference proteome</keyword>
<dbReference type="GO" id="GO:0005681">
    <property type="term" value="C:spliceosomal complex"/>
    <property type="evidence" value="ECO:0007669"/>
    <property type="project" value="UniProtKB-KW"/>
</dbReference>
<keyword evidence="7" id="KW-0539">Nucleus</keyword>
<dbReference type="Gene3D" id="1.10.10.60">
    <property type="entry name" value="Homeodomain-like"/>
    <property type="match status" value="2"/>
</dbReference>
<dbReference type="GO" id="GO:0000398">
    <property type="term" value="P:mRNA splicing, via spliceosome"/>
    <property type="evidence" value="ECO:0007669"/>
    <property type="project" value="InterPro"/>
</dbReference>
<sequence>MVRIIIKGGVWKNTEDEVLKAAIAKYGKNQWARISSLLVRKTPKQCKARWYEWLDPSIKKTEWSKTEDEKLLHLAKLMPTQWRTVAPIVGRTAVQCLERYQKLLDEAEAKDNEELGLVGPDGDSGPSADDVRRLRPGEIDPDPETKPARPDPIDMDEDEKEMLSEARARLANTQGKKAKRKARERQLEEARRLAVLQKKRELKQAGIIMRHKTKRKGMDYNADIPFEKKAAPGFYDTTEEQARVAAAPVGQTLRRLENKRKPEEEEAERKKRQRKNAVGKEGGEASGHQTKFLAARDAQIQKLKEADSIGRRRKLMLPAAQVGEAELEDIVKIGQAGENAKALVDGGSDASGKLLSDYEGLENARMARTPRTAPQQDNVLMEARNLRNMSMAQTPLLGNENTPLHVGSNGGTGFEGATPMHHVAFTPNPLATPRDNPLDVSASPHNGVSATPLRTPMRDNLSINPEGFPAFGATPRDERLRANSTKRALKAGFMSLPKPENNFELLVPEDEEDGTQVGAERLSEEDAAERDARLRRMREAEEQAALARRSQAVKLGLPRPAIVDVEGLIQRLNIDDERVTEYGETQRLINAELAQLLLHDAITHPLPGTSLPGRTVSLYEIPPDHDVEAAKAAIHLELSLAVGFPNAKPEQLRDGLLALAKAENVDETTSWAAVRQQLVFDSSSKAWVESATLSPEARVQGYSVVLDDSKNTMAKDASKAAKVEKKLGVQLGGYLARSQALSKRITDAFEELQKTQVEHNSFSRLHVNESAVGPRRLEALKEEVEKLARRERYLQERYAELDSERREAQSRIAVLEEKVMAEAEAYNEAQLAEMDVEG</sequence>
<evidence type="ECO:0000256" key="5">
    <source>
        <dbReference type="ARBA" id="ARBA00023125"/>
    </source>
</evidence>
<feature type="compositionally biased region" description="Basic and acidic residues" evidence="11">
    <location>
        <begin position="254"/>
        <end position="269"/>
    </location>
</feature>